<dbReference type="PANTHER" id="PTHR30472">
    <property type="entry name" value="FERRIC ENTEROBACTIN TRANSPORT SYSTEM PERMEASE PROTEIN"/>
    <property type="match status" value="1"/>
</dbReference>
<sequence>MRTLLILAAIATGVIVLFTTLNAKGRWDFILAFRGTKILSMVLVAHAIAVSTVLFQTVSHNRILTPSIMGFDALYALIQTGLIFALGSAGVSALDPRLLFGVEVAAMVAFSGLLYRWLFSGSSRSLHLLLLVGIVFGVLFRSLSGFMQRIIDPNEFVVLQDRLFANFNSVDGNLLTISAAAVVAVSVVGWRLMHAYDVLALGRETAINLGVDHGRVTTIVLILVAVLVSVSTALVGPVTFFGLLVANLAYQIAGTHKHRFVLPVASLIAVICIVGGQLVLERIFAFDTALSIVIEFLGGIVFLALLIKGTTR</sequence>
<proteinExistence type="inferred from homology"/>
<dbReference type="PANTHER" id="PTHR30472:SF19">
    <property type="entry name" value="PETROBACTIN IMPORT SYSTEM PERMEASE PROTEIN YCLO"/>
    <property type="match status" value="1"/>
</dbReference>
<dbReference type="Pfam" id="PF01032">
    <property type="entry name" value="FecCD"/>
    <property type="match status" value="1"/>
</dbReference>
<name>A0ABY5RW00_9HYPH</name>
<keyword evidence="4" id="KW-1003">Cell membrane</keyword>
<evidence type="ECO:0000256" key="5">
    <source>
        <dbReference type="ARBA" id="ARBA00022692"/>
    </source>
</evidence>
<protein>
    <submittedName>
        <fullName evidence="9">Iron chelate uptake ABC transporter family permease subunit</fullName>
    </submittedName>
</protein>
<evidence type="ECO:0000256" key="6">
    <source>
        <dbReference type="ARBA" id="ARBA00022989"/>
    </source>
</evidence>
<keyword evidence="10" id="KW-1185">Reference proteome</keyword>
<dbReference type="Gene3D" id="1.10.3470.10">
    <property type="entry name" value="ABC transporter involved in vitamin B12 uptake, BtuC"/>
    <property type="match status" value="1"/>
</dbReference>
<comment type="similarity">
    <text evidence="2">Belongs to the binding-protein-dependent transport system permease family. FecCD subfamily.</text>
</comment>
<evidence type="ECO:0000313" key="9">
    <source>
        <dbReference type="EMBL" id="UVF21420.1"/>
    </source>
</evidence>
<keyword evidence="6 8" id="KW-1133">Transmembrane helix</keyword>
<feature type="transmembrane region" description="Helical" evidence="8">
    <location>
        <begin position="70"/>
        <end position="92"/>
    </location>
</feature>
<feature type="transmembrane region" description="Helical" evidence="8">
    <location>
        <begin position="205"/>
        <end position="228"/>
    </location>
</feature>
<feature type="transmembrane region" description="Helical" evidence="8">
    <location>
        <begin position="98"/>
        <end position="119"/>
    </location>
</feature>
<dbReference type="Proteomes" id="UP001017257">
    <property type="component" value="Chromosome"/>
</dbReference>
<comment type="subcellular location">
    <subcellularLocation>
        <location evidence="1">Cell membrane</location>
        <topology evidence="1">Multi-pass membrane protein</topology>
    </subcellularLocation>
</comment>
<feature type="transmembrane region" description="Helical" evidence="8">
    <location>
        <begin position="126"/>
        <end position="147"/>
    </location>
</feature>
<evidence type="ECO:0000313" key="10">
    <source>
        <dbReference type="Proteomes" id="UP001017257"/>
    </source>
</evidence>
<accession>A0ABY5RW00</accession>
<dbReference type="RefSeq" id="WP_173946544.1">
    <property type="nucleotide sequence ID" value="NZ_CP102845.1"/>
</dbReference>
<dbReference type="InterPro" id="IPR000522">
    <property type="entry name" value="ABC_transptr_permease_BtuC"/>
</dbReference>
<evidence type="ECO:0000256" key="2">
    <source>
        <dbReference type="ARBA" id="ARBA00007935"/>
    </source>
</evidence>
<dbReference type="EMBL" id="CP102845">
    <property type="protein sequence ID" value="UVF21420.1"/>
    <property type="molecule type" value="Genomic_DNA"/>
</dbReference>
<gene>
    <name evidence="9" type="ORF">HPT29_010005</name>
</gene>
<dbReference type="InterPro" id="IPR037294">
    <property type="entry name" value="ABC_BtuC-like"/>
</dbReference>
<feature type="transmembrane region" description="Helical" evidence="8">
    <location>
        <begin position="174"/>
        <end position="193"/>
    </location>
</feature>
<evidence type="ECO:0000256" key="3">
    <source>
        <dbReference type="ARBA" id="ARBA00022448"/>
    </source>
</evidence>
<evidence type="ECO:0000256" key="8">
    <source>
        <dbReference type="SAM" id="Phobius"/>
    </source>
</evidence>
<feature type="transmembrane region" description="Helical" evidence="8">
    <location>
        <begin position="260"/>
        <end position="280"/>
    </location>
</feature>
<evidence type="ECO:0000256" key="7">
    <source>
        <dbReference type="ARBA" id="ARBA00023136"/>
    </source>
</evidence>
<organism evidence="9 10">
    <name type="scientific">Microvirga terrae</name>
    <dbReference type="NCBI Taxonomy" id="2740529"/>
    <lineage>
        <taxon>Bacteria</taxon>
        <taxon>Pseudomonadati</taxon>
        <taxon>Pseudomonadota</taxon>
        <taxon>Alphaproteobacteria</taxon>
        <taxon>Hyphomicrobiales</taxon>
        <taxon>Methylobacteriaceae</taxon>
        <taxon>Microvirga</taxon>
    </lineage>
</organism>
<feature type="transmembrane region" description="Helical" evidence="8">
    <location>
        <begin position="39"/>
        <end position="58"/>
    </location>
</feature>
<reference evidence="9" key="1">
    <citation type="submission" date="2022-08" db="EMBL/GenBank/DDBJ databases">
        <title>Microvirga terrae sp. nov., isolated from soil.</title>
        <authorList>
            <person name="Kim K.H."/>
            <person name="Seo Y.L."/>
            <person name="Kim J.M."/>
            <person name="Lee J.K."/>
            <person name="Han D.M."/>
            <person name="Jeon C.O."/>
        </authorList>
    </citation>
    <scope>NUCLEOTIDE SEQUENCE</scope>
    <source>
        <strain evidence="9">R24</strain>
    </source>
</reference>
<feature type="transmembrane region" description="Helical" evidence="8">
    <location>
        <begin position="286"/>
        <end position="307"/>
    </location>
</feature>
<keyword evidence="3" id="KW-0813">Transport</keyword>
<keyword evidence="5 8" id="KW-0812">Transmembrane</keyword>
<dbReference type="SUPFAM" id="SSF81345">
    <property type="entry name" value="ABC transporter involved in vitamin B12 uptake, BtuC"/>
    <property type="match status" value="1"/>
</dbReference>
<keyword evidence="7 8" id="KW-0472">Membrane</keyword>
<evidence type="ECO:0000256" key="4">
    <source>
        <dbReference type="ARBA" id="ARBA00022475"/>
    </source>
</evidence>
<evidence type="ECO:0000256" key="1">
    <source>
        <dbReference type="ARBA" id="ARBA00004651"/>
    </source>
</evidence>